<dbReference type="GO" id="GO:0009738">
    <property type="term" value="P:abscisic acid-activated signaling pathway"/>
    <property type="evidence" value="ECO:0007669"/>
    <property type="project" value="UniProtKB-ARBA"/>
</dbReference>
<dbReference type="Pfam" id="PF00481">
    <property type="entry name" value="PP2C"/>
    <property type="match status" value="1"/>
</dbReference>
<keyword evidence="5" id="KW-0479">Metal-binding</keyword>
<evidence type="ECO:0000259" key="14">
    <source>
        <dbReference type="PROSITE" id="PS51746"/>
    </source>
</evidence>
<evidence type="ECO:0000256" key="13">
    <source>
        <dbReference type="SAM" id="MobiDB-lite"/>
    </source>
</evidence>
<keyword evidence="9" id="KW-0464">Manganese</keyword>
<dbReference type="EMBL" id="OZ075125">
    <property type="protein sequence ID" value="CAL4930505.1"/>
    <property type="molecule type" value="Genomic_DNA"/>
</dbReference>
<name>A0ABC8XSW0_9POAL</name>
<dbReference type="InterPro" id="IPR001932">
    <property type="entry name" value="PPM-type_phosphatase-like_dom"/>
</dbReference>
<dbReference type="GO" id="GO:0004722">
    <property type="term" value="F:protein serine/threonine phosphatase activity"/>
    <property type="evidence" value="ECO:0007669"/>
    <property type="project" value="UniProtKB-EC"/>
</dbReference>
<feature type="compositionally biased region" description="Low complexity" evidence="13">
    <location>
        <begin position="68"/>
        <end position="87"/>
    </location>
</feature>
<dbReference type="InterPro" id="IPR000222">
    <property type="entry name" value="PP2C_BS"/>
</dbReference>
<proteinExistence type="inferred from homology"/>
<dbReference type="AlphaFoldDB" id="A0ABC8XSW0"/>
<evidence type="ECO:0000256" key="2">
    <source>
        <dbReference type="ARBA" id="ARBA00001946"/>
    </source>
</evidence>
<keyword evidence="6 12" id="KW-0378">Hydrolase</keyword>
<keyword evidence="16" id="KW-1185">Reference proteome</keyword>
<evidence type="ECO:0000256" key="5">
    <source>
        <dbReference type="ARBA" id="ARBA00022723"/>
    </source>
</evidence>
<feature type="domain" description="PPM-type phosphatase" evidence="14">
    <location>
        <begin position="132"/>
        <end position="386"/>
    </location>
</feature>
<feature type="compositionally biased region" description="Low complexity" evidence="13">
    <location>
        <begin position="8"/>
        <end position="25"/>
    </location>
</feature>
<evidence type="ECO:0000313" key="16">
    <source>
        <dbReference type="Proteomes" id="UP001497457"/>
    </source>
</evidence>
<dbReference type="InterPro" id="IPR015655">
    <property type="entry name" value="PP2C"/>
</dbReference>
<dbReference type="Gene3D" id="3.60.40.10">
    <property type="entry name" value="PPM-type phosphatase domain"/>
    <property type="match status" value="1"/>
</dbReference>
<feature type="region of interest" description="Disordered" evidence="13">
    <location>
        <begin position="1"/>
        <end position="25"/>
    </location>
</feature>
<dbReference type="SUPFAM" id="SSF81606">
    <property type="entry name" value="PP2C-like"/>
    <property type="match status" value="1"/>
</dbReference>
<dbReference type="GO" id="GO:0046872">
    <property type="term" value="F:metal ion binding"/>
    <property type="evidence" value="ECO:0007669"/>
    <property type="project" value="UniProtKB-KW"/>
</dbReference>
<dbReference type="InterPro" id="IPR036457">
    <property type="entry name" value="PPM-type-like_dom_sf"/>
</dbReference>
<comment type="catalytic activity">
    <reaction evidence="11">
        <text>O-phospho-L-threonyl-[protein] + H2O = L-threonyl-[protein] + phosphate</text>
        <dbReference type="Rhea" id="RHEA:47004"/>
        <dbReference type="Rhea" id="RHEA-COMP:11060"/>
        <dbReference type="Rhea" id="RHEA-COMP:11605"/>
        <dbReference type="ChEBI" id="CHEBI:15377"/>
        <dbReference type="ChEBI" id="CHEBI:30013"/>
        <dbReference type="ChEBI" id="CHEBI:43474"/>
        <dbReference type="ChEBI" id="CHEBI:61977"/>
        <dbReference type="EC" id="3.1.3.16"/>
    </reaction>
</comment>
<dbReference type="PROSITE" id="PS51746">
    <property type="entry name" value="PPM_2"/>
    <property type="match status" value="1"/>
</dbReference>
<evidence type="ECO:0000256" key="4">
    <source>
        <dbReference type="ARBA" id="ARBA00013081"/>
    </source>
</evidence>
<dbReference type="SMART" id="SM00332">
    <property type="entry name" value="PP2Cc"/>
    <property type="match status" value="1"/>
</dbReference>
<protein>
    <recommendedName>
        <fullName evidence="4">protein-serine/threonine phosphatase</fullName>
        <ecNumber evidence="4">3.1.3.16</ecNumber>
    </recommendedName>
</protein>
<dbReference type="CDD" id="cd00143">
    <property type="entry name" value="PP2Cc"/>
    <property type="match status" value="1"/>
</dbReference>
<comment type="cofactor">
    <cofactor evidence="2">
        <name>Mg(2+)</name>
        <dbReference type="ChEBI" id="CHEBI:18420"/>
    </cofactor>
</comment>
<evidence type="ECO:0000256" key="6">
    <source>
        <dbReference type="ARBA" id="ARBA00022801"/>
    </source>
</evidence>
<evidence type="ECO:0000256" key="11">
    <source>
        <dbReference type="ARBA" id="ARBA00048336"/>
    </source>
</evidence>
<dbReference type="EC" id="3.1.3.16" evidence="4"/>
<keyword evidence="8 12" id="KW-0904">Protein phosphatase</keyword>
<reference evidence="15" key="1">
    <citation type="submission" date="2024-10" db="EMBL/GenBank/DDBJ databases">
        <authorList>
            <person name="Ryan C."/>
        </authorList>
    </citation>
    <scope>NUCLEOTIDE SEQUENCE [LARGE SCALE GENOMIC DNA]</scope>
</reference>
<evidence type="ECO:0000313" key="15">
    <source>
        <dbReference type="EMBL" id="CAL4930505.1"/>
    </source>
</evidence>
<comment type="cofactor">
    <cofactor evidence="1">
        <name>Mn(2+)</name>
        <dbReference type="ChEBI" id="CHEBI:29035"/>
    </cofactor>
</comment>
<evidence type="ECO:0000256" key="7">
    <source>
        <dbReference type="ARBA" id="ARBA00022842"/>
    </source>
</evidence>
<dbReference type="SMART" id="SM00331">
    <property type="entry name" value="PP2C_SIG"/>
    <property type="match status" value="1"/>
</dbReference>
<evidence type="ECO:0000256" key="8">
    <source>
        <dbReference type="ARBA" id="ARBA00022912"/>
    </source>
</evidence>
<evidence type="ECO:0000256" key="3">
    <source>
        <dbReference type="ARBA" id="ARBA00006702"/>
    </source>
</evidence>
<evidence type="ECO:0000256" key="9">
    <source>
        <dbReference type="ARBA" id="ARBA00023211"/>
    </source>
</evidence>
<sequence length="392" mass="41085">MSCTVAIPSSPVFSPSRRSLSCKAASASPEPAVAVAVSASSPAPAPGAAAGSPLRPFALRALLREEPSPSSSPQPGSGAAVAAAAPGPVLKRRRPAPLVVPASGTAAAAAAAAAVAAVEADPRNEVEEEGEEFAAYCRRGKGRRRVEMEDRHVAKVALGGDPQVALFGVFDGHGGKNAAEFAAENMPKFMAEELKKVNGGEIEGAVKRGYLKTDEEFLKRDESGGACCVTAVLQKGGLVVSNAGDCRAVLSRAGQAETLTSDHRASREDEKERIENLGGFVVNYRGTWRVQGSLAVSRGIGDAHLKQWIVADPDTRTLLVDQQCEFLILASDGLWDKIDNQEAVDLARPLCINSDKASRMAACRMLTETSISRGSTDDISVVIIHLQKFTSS</sequence>
<feature type="region of interest" description="Disordered" evidence="13">
    <location>
        <begin position="59"/>
        <end position="87"/>
    </location>
</feature>
<keyword evidence="7" id="KW-0460">Magnesium</keyword>
<comment type="catalytic activity">
    <reaction evidence="10">
        <text>O-phospho-L-seryl-[protein] + H2O = L-seryl-[protein] + phosphate</text>
        <dbReference type="Rhea" id="RHEA:20629"/>
        <dbReference type="Rhea" id="RHEA-COMP:9863"/>
        <dbReference type="Rhea" id="RHEA-COMP:11604"/>
        <dbReference type="ChEBI" id="CHEBI:15377"/>
        <dbReference type="ChEBI" id="CHEBI:29999"/>
        <dbReference type="ChEBI" id="CHEBI:43474"/>
        <dbReference type="ChEBI" id="CHEBI:83421"/>
        <dbReference type="EC" id="3.1.3.16"/>
    </reaction>
</comment>
<evidence type="ECO:0000256" key="12">
    <source>
        <dbReference type="RuleBase" id="RU003465"/>
    </source>
</evidence>
<accession>A0ABC8XSW0</accession>
<dbReference type="FunFam" id="3.60.40.10:FF:000044">
    <property type="entry name" value="probable protein phosphatase 2C 25"/>
    <property type="match status" value="1"/>
</dbReference>
<comment type="similarity">
    <text evidence="3 12">Belongs to the PP2C family.</text>
</comment>
<dbReference type="PANTHER" id="PTHR47992">
    <property type="entry name" value="PROTEIN PHOSPHATASE"/>
    <property type="match status" value="1"/>
</dbReference>
<dbReference type="Proteomes" id="UP001497457">
    <property type="component" value="Chromosome 15b"/>
</dbReference>
<evidence type="ECO:0000256" key="10">
    <source>
        <dbReference type="ARBA" id="ARBA00047761"/>
    </source>
</evidence>
<dbReference type="PROSITE" id="PS01032">
    <property type="entry name" value="PPM_1"/>
    <property type="match status" value="1"/>
</dbReference>
<evidence type="ECO:0000256" key="1">
    <source>
        <dbReference type="ARBA" id="ARBA00001936"/>
    </source>
</evidence>
<organism evidence="15 16">
    <name type="scientific">Urochloa decumbens</name>
    <dbReference type="NCBI Taxonomy" id="240449"/>
    <lineage>
        <taxon>Eukaryota</taxon>
        <taxon>Viridiplantae</taxon>
        <taxon>Streptophyta</taxon>
        <taxon>Embryophyta</taxon>
        <taxon>Tracheophyta</taxon>
        <taxon>Spermatophyta</taxon>
        <taxon>Magnoliopsida</taxon>
        <taxon>Liliopsida</taxon>
        <taxon>Poales</taxon>
        <taxon>Poaceae</taxon>
        <taxon>PACMAD clade</taxon>
        <taxon>Panicoideae</taxon>
        <taxon>Panicodae</taxon>
        <taxon>Paniceae</taxon>
        <taxon>Melinidinae</taxon>
        <taxon>Urochloa</taxon>
    </lineage>
</organism>
<gene>
    <name evidence="15" type="ORF">URODEC1_LOCUS26479</name>
</gene>